<accession>A0A514CZ43</accession>
<organism evidence="1">
    <name type="scientific">Leviviridae sp</name>
    <dbReference type="NCBI Taxonomy" id="2027243"/>
    <lineage>
        <taxon>Viruses</taxon>
        <taxon>Riboviria</taxon>
        <taxon>Orthornavirae</taxon>
        <taxon>Lenarviricota</taxon>
        <taxon>Leviviricetes</taxon>
        <taxon>Norzivirales</taxon>
        <taxon>Fiersviridae</taxon>
    </lineage>
</organism>
<evidence type="ECO:0008006" key="2">
    <source>
        <dbReference type="Google" id="ProtNLM"/>
    </source>
</evidence>
<evidence type="ECO:0000313" key="1">
    <source>
        <dbReference type="EMBL" id="QDH86615.1"/>
    </source>
</evidence>
<name>A0A514CZ43_9VIRU</name>
<reference evidence="1" key="1">
    <citation type="submission" date="2019-05" db="EMBL/GenBank/DDBJ databases">
        <title>Metatranscriptomic reconstruction reveals RNA viruses with the potential to shape carbon cycling in soil.</title>
        <authorList>
            <person name="Starr E.P."/>
            <person name="Nuccio E."/>
            <person name="Pett-Ridge J."/>
            <person name="Banfield J.F."/>
            <person name="Firestone M.K."/>
        </authorList>
    </citation>
    <scope>NUCLEOTIDE SEQUENCE</scope>
    <source>
        <strain evidence="1">H3_Rhizo_37_scaffold_157</strain>
    </source>
</reference>
<proteinExistence type="predicted"/>
<protein>
    <recommendedName>
        <fullName evidence="2">Maturation</fullName>
    </recommendedName>
</protein>
<dbReference type="EMBL" id="MN032803">
    <property type="protein sequence ID" value="QDH86615.1"/>
    <property type="molecule type" value="Genomic_RNA"/>
</dbReference>
<sequence>MPTGRTRTLGNASATSGTFYWNPTTVTRVITNGQDKTMTDTIGNFPNANALDLKILTYSRPVLNGEQYSGATLNRKLVNYGVDWVPTPRDPRTYLPQPSGLTINNLGWELLAKTNISQPHISVPTFVAELKDIPTLVKDWGGTLLRKIAKGNITWRWAIRPMINDLMKIWEFQKGVNDRCLTFSILQRQRFACRRAGLGSTKMTIAPTTVTMSSGQGAVIDAKRGFQVSQDIWGAVKWKLDPSVQLPRGRDWKHLERFASGMAAGITSHEALAALWEITPWSWFIDWFAGLGKVIAATNNSIKCTWAENVVMVHSVCKAEWSNVTGVAPWQTLSGVPVEIFERKERYLAAPTLPFAPSFQPLVTLKAWSILTSLAVLKSKRPKRLGWKYTYSPIWGHHGPQD</sequence>
<gene>
    <name evidence="1" type="ORF">H3Rhizo37157_000001</name>
</gene>